<keyword evidence="3" id="KW-1185">Reference proteome</keyword>
<gene>
    <name evidence="2" type="ORF">HK100_000099</name>
</gene>
<feature type="compositionally biased region" description="Polar residues" evidence="1">
    <location>
        <begin position="360"/>
        <end position="371"/>
    </location>
</feature>
<accession>A0AAD5T0N3</accession>
<evidence type="ECO:0000313" key="2">
    <source>
        <dbReference type="EMBL" id="KAJ3119946.1"/>
    </source>
</evidence>
<dbReference type="Proteomes" id="UP001211907">
    <property type="component" value="Unassembled WGS sequence"/>
</dbReference>
<evidence type="ECO:0000313" key="3">
    <source>
        <dbReference type="Proteomes" id="UP001211907"/>
    </source>
</evidence>
<feature type="compositionally biased region" description="Acidic residues" evidence="1">
    <location>
        <begin position="372"/>
        <end position="384"/>
    </location>
</feature>
<dbReference type="AlphaFoldDB" id="A0AAD5T0N3"/>
<name>A0AAD5T0N3_9FUNG</name>
<feature type="compositionally biased region" description="Acidic residues" evidence="1">
    <location>
        <begin position="426"/>
        <end position="440"/>
    </location>
</feature>
<sequence length="440" mass="47492">MHLQLAVTTSIIKLVCLPLDPVHSLGHCIALIGGRGVRRPARAVEGCAARSTRRRRRTSSRRSRCWPAAPPASTCTRPIRQHLHAIIGKETVAEYCRRGLEFVIENVSSASPTEENTVDYSKSAIDVYKAVLLGTENTCNVEFSSDEIAQKYLPIVAATRYLIAANKTAIAEAAASGTVAPPQQPKDYEVEALFCAAIARLSPTSAAITVITTTTSENKDATTASAASEKLARPTKKMTHLLALFETTLLSALLVYQAKAKPGEIDVEFEYAQWKLLDASRFAVFMNAGRAGSGGPEAFLLRAGGDFGVVVEGGDEQVAIFEELWKAVYGVEREKKVDEVVEEVVGDFAVAAVPEETAGSVESSAADGNNEGSEEKEEKETEAEKEEKAKEVEEVVVNKKKGFVAPATPKKGKSAAGWKQNLFDLLGDEDEDEGEEEEDE</sequence>
<proteinExistence type="predicted"/>
<evidence type="ECO:0000256" key="1">
    <source>
        <dbReference type="SAM" id="MobiDB-lite"/>
    </source>
</evidence>
<dbReference type="EMBL" id="JADGJH010001011">
    <property type="protein sequence ID" value="KAJ3119946.1"/>
    <property type="molecule type" value="Genomic_DNA"/>
</dbReference>
<protein>
    <submittedName>
        <fullName evidence="2">Uncharacterized protein</fullName>
    </submittedName>
</protein>
<feature type="region of interest" description="Disordered" evidence="1">
    <location>
        <begin position="405"/>
        <end position="440"/>
    </location>
</feature>
<reference evidence="2" key="1">
    <citation type="submission" date="2020-05" db="EMBL/GenBank/DDBJ databases">
        <title>Phylogenomic resolution of chytrid fungi.</title>
        <authorList>
            <person name="Stajich J.E."/>
            <person name="Amses K."/>
            <person name="Simmons R."/>
            <person name="Seto K."/>
            <person name="Myers J."/>
            <person name="Bonds A."/>
            <person name="Quandt C.A."/>
            <person name="Barry K."/>
            <person name="Liu P."/>
            <person name="Grigoriev I."/>
            <person name="Longcore J.E."/>
            <person name="James T.Y."/>
        </authorList>
    </citation>
    <scope>NUCLEOTIDE SEQUENCE</scope>
    <source>
        <strain evidence="2">JEL0513</strain>
    </source>
</reference>
<organism evidence="2 3">
    <name type="scientific">Physocladia obscura</name>
    <dbReference type="NCBI Taxonomy" id="109957"/>
    <lineage>
        <taxon>Eukaryota</taxon>
        <taxon>Fungi</taxon>
        <taxon>Fungi incertae sedis</taxon>
        <taxon>Chytridiomycota</taxon>
        <taxon>Chytridiomycota incertae sedis</taxon>
        <taxon>Chytridiomycetes</taxon>
        <taxon>Chytridiales</taxon>
        <taxon>Chytriomycetaceae</taxon>
        <taxon>Physocladia</taxon>
    </lineage>
</organism>
<feature type="region of interest" description="Disordered" evidence="1">
    <location>
        <begin position="356"/>
        <end position="391"/>
    </location>
</feature>
<comment type="caution">
    <text evidence="2">The sequence shown here is derived from an EMBL/GenBank/DDBJ whole genome shotgun (WGS) entry which is preliminary data.</text>
</comment>